<feature type="signal peptide" evidence="3">
    <location>
        <begin position="1"/>
        <end position="24"/>
    </location>
</feature>
<feature type="domain" description="MurNAc-LAA" evidence="4">
    <location>
        <begin position="381"/>
        <end position="488"/>
    </location>
</feature>
<dbReference type="RefSeq" id="WP_188992138.1">
    <property type="nucleotide sequence ID" value="NZ_BMHP01000002.1"/>
</dbReference>
<proteinExistence type="predicted"/>
<dbReference type="SUPFAM" id="SSF55383">
    <property type="entry name" value="Copper amine oxidase, domain N"/>
    <property type="match status" value="2"/>
</dbReference>
<evidence type="ECO:0000313" key="5">
    <source>
        <dbReference type="EMBL" id="GGD64789.1"/>
    </source>
</evidence>
<keyword evidence="6" id="KW-1185">Reference proteome</keyword>
<dbReference type="InterPro" id="IPR012854">
    <property type="entry name" value="Cu_amine_oxidase-like_N"/>
</dbReference>
<dbReference type="Gene3D" id="2.60.40.3500">
    <property type="match status" value="1"/>
</dbReference>
<dbReference type="InterPro" id="IPR036582">
    <property type="entry name" value="Mao_N_sf"/>
</dbReference>
<sequence>MKKFVTAVLLLTLFVSMFPVLVGAAAEPVPKLILNGKQLQPSAAPRIVKQYTMVPVRVVSEELGFGVDWSSPNVYISNGDTTMVLTIGSKTALVNEKKVSLDAPAMISKSTTLVPLRFIGEQFGLEVSWEDKTKTVNLTSPVQEEKPPVVLPGEEEGNTGNEEGTEPGSGGTVTDGTEPANSSATINAIDYDGLGSIYVNYDGDIGELVQETIASTGEIQQKIAIDFPSTAFSSTFKSGLSNGYSGQISMDGHPSLVNVRYSLYKDKPPTVRIVLDLKVSAPINIVREGKVIRIDMQEPTEVVTPSPPAIVEPPIPGVYKVVLDAGHGAKDPGASAVNGKTEKEFNLAITLKVKALLDKEPKINAILTRSDDTFVELNDRAKIANDLKADIFISFHGNSASPSATGTETYYNRADSLALANVIHKHLVAGTGLPDRKVRQAGFVVIKKTTMPAVLLESGYLSNKGDAAVLFDPARQDAIAAEVVAGIKEYLNIT</sequence>
<dbReference type="PANTHER" id="PTHR30404:SF0">
    <property type="entry name" value="N-ACETYLMURAMOYL-L-ALANINE AMIDASE AMIC"/>
    <property type="match status" value="1"/>
</dbReference>
<dbReference type="SUPFAM" id="SSF53187">
    <property type="entry name" value="Zn-dependent exopeptidases"/>
    <property type="match status" value="1"/>
</dbReference>
<dbReference type="Proteomes" id="UP000612456">
    <property type="component" value="Unassembled WGS sequence"/>
</dbReference>
<gene>
    <name evidence="5" type="ORF">GCM10010911_23220</name>
</gene>
<protein>
    <recommendedName>
        <fullName evidence="4">MurNAc-LAA domain-containing protein</fullName>
    </recommendedName>
</protein>
<keyword evidence="3" id="KW-0732">Signal</keyword>
<dbReference type="GO" id="GO:0009253">
    <property type="term" value="P:peptidoglycan catabolic process"/>
    <property type="evidence" value="ECO:0007669"/>
    <property type="project" value="InterPro"/>
</dbReference>
<feature type="chain" id="PRO_5037242050" description="MurNAc-LAA domain-containing protein" evidence="3">
    <location>
        <begin position="25"/>
        <end position="494"/>
    </location>
</feature>
<dbReference type="InterPro" id="IPR050695">
    <property type="entry name" value="N-acetylmuramoyl_amidase_3"/>
</dbReference>
<dbReference type="Gene3D" id="3.30.457.10">
    <property type="entry name" value="Copper amine oxidase-like, N-terminal domain"/>
    <property type="match status" value="1"/>
</dbReference>
<evidence type="ECO:0000256" key="3">
    <source>
        <dbReference type="SAM" id="SignalP"/>
    </source>
</evidence>
<keyword evidence="1" id="KW-0378">Hydrolase</keyword>
<dbReference type="GO" id="GO:0030288">
    <property type="term" value="C:outer membrane-bounded periplasmic space"/>
    <property type="evidence" value="ECO:0007669"/>
    <property type="project" value="TreeGrafter"/>
</dbReference>
<evidence type="ECO:0000256" key="2">
    <source>
        <dbReference type="SAM" id="MobiDB-lite"/>
    </source>
</evidence>
<evidence type="ECO:0000259" key="4">
    <source>
        <dbReference type="SMART" id="SM00646"/>
    </source>
</evidence>
<organism evidence="5 6">
    <name type="scientific">Paenibacillus nasutitermitis</name>
    <dbReference type="NCBI Taxonomy" id="1652958"/>
    <lineage>
        <taxon>Bacteria</taxon>
        <taxon>Bacillati</taxon>
        <taxon>Bacillota</taxon>
        <taxon>Bacilli</taxon>
        <taxon>Bacillales</taxon>
        <taxon>Paenibacillaceae</taxon>
        <taxon>Paenibacillus</taxon>
    </lineage>
</organism>
<name>A0A917DS38_9BACL</name>
<dbReference type="AlphaFoldDB" id="A0A917DS38"/>
<dbReference type="SMART" id="SM00646">
    <property type="entry name" value="Ami_3"/>
    <property type="match status" value="1"/>
</dbReference>
<evidence type="ECO:0000313" key="6">
    <source>
        <dbReference type="Proteomes" id="UP000612456"/>
    </source>
</evidence>
<comment type="caution">
    <text evidence="5">The sequence shown here is derived from an EMBL/GenBank/DDBJ whole genome shotgun (WGS) entry which is preliminary data.</text>
</comment>
<dbReference type="CDD" id="cd02696">
    <property type="entry name" value="MurNAc-LAA"/>
    <property type="match status" value="1"/>
</dbReference>
<evidence type="ECO:0000256" key="1">
    <source>
        <dbReference type="ARBA" id="ARBA00022801"/>
    </source>
</evidence>
<reference evidence="5" key="2">
    <citation type="submission" date="2020-09" db="EMBL/GenBank/DDBJ databases">
        <authorList>
            <person name="Sun Q."/>
            <person name="Zhou Y."/>
        </authorList>
    </citation>
    <scope>NUCLEOTIDE SEQUENCE</scope>
    <source>
        <strain evidence="5">CGMCC 1.15178</strain>
    </source>
</reference>
<dbReference type="Pfam" id="PF01520">
    <property type="entry name" value="Amidase_3"/>
    <property type="match status" value="1"/>
</dbReference>
<feature type="region of interest" description="Disordered" evidence="2">
    <location>
        <begin position="141"/>
        <end position="181"/>
    </location>
</feature>
<dbReference type="Gene3D" id="3.40.630.40">
    <property type="entry name" value="Zn-dependent exopeptidases"/>
    <property type="match status" value="1"/>
</dbReference>
<dbReference type="EMBL" id="BMHP01000002">
    <property type="protein sequence ID" value="GGD64789.1"/>
    <property type="molecule type" value="Genomic_DNA"/>
</dbReference>
<dbReference type="GO" id="GO:0008745">
    <property type="term" value="F:N-acetylmuramoyl-L-alanine amidase activity"/>
    <property type="evidence" value="ECO:0007669"/>
    <property type="project" value="InterPro"/>
</dbReference>
<dbReference type="PANTHER" id="PTHR30404">
    <property type="entry name" value="N-ACETYLMURAMOYL-L-ALANINE AMIDASE"/>
    <property type="match status" value="1"/>
</dbReference>
<dbReference type="Pfam" id="PF07833">
    <property type="entry name" value="Cu_amine_oxidN1"/>
    <property type="match status" value="1"/>
</dbReference>
<dbReference type="InterPro" id="IPR002508">
    <property type="entry name" value="MurNAc-LAA_cat"/>
</dbReference>
<reference evidence="5" key="1">
    <citation type="journal article" date="2014" name="Int. J. Syst. Evol. Microbiol.">
        <title>Complete genome sequence of Corynebacterium casei LMG S-19264T (=DSM 44701T), isolated from a smear-ripened cheese.</title>
        <authorList>
            <consortium name="US DOE Joint Genome Institute (JGI-PGF)"/>
            <person name="Walter F."/>
            <person name="Albersmeier A."/>
            <person name="Kalinowski J."/>
            <person name="Ruckert C."/>
        </authorList>
    </citation>
    <scope>NUCLEOTIDE SEQUENCE</scope>
    <source>
        <strain evidence="5">CGMCC 1.15178</strain>
    </source>
</reference>
<accession>A0A917DS38</accession>